<dbReference type="GeneID" id="78076279"/>
<organism evidence="2 3">
    <name type="scientific">Vibrio europaeus</name>
    <dbReference type="NCBI Taxonomy" id="300876"/>
    <lineage>
        <taxon>Bacteria</taxon>
        <taxon>Pseudomonadati</taxon>
        <taxon>Pseudomonadota</taxon>
        <taxon>Gammaproteobacteria</taxon>
        <taxon>Vibrionales</taxon>
        <taxon>Vibrionaceae</taxon>
        <taxon>Vibrio</taxon>
        <taxon>Vibrio oreintalis group</taxon>
    </lineage>
</organism>
<dbReference type="Proteomes" id="UP000094761">
    <property type="component" value="Unassembled WGS sequence"/>
</dbReference>
<comment type="caution">
    <text evidence="2">The sequence shown here is derived from an EMBL/GenBank/DDBJ whole genome shotgun (WGS) entry which is preliminary data.</text>
</comment>
<evidence type="ECO:0000313" key="2">
    <source>
        <dbReference type="EMBL" id="OAM99518.1"/>
    </source>
</evidence>
<reference evidence="1" key="2">
    <citation type="submission" date="2022-11" db="EMBL/GenBank/DDBJ databases">
        <title>Role of the vibriolysin VemA secreted by the emergent pathogen Vibrio europaeus in the colonization of Manila clam mucus.</title>
        <authorList>
            <person name="Martinez C."/>
            <person name="Rodriguez S."/>
            <person name="Vences A."/>
            <person name="Barja J.L."/>
            <person name="Toranzo A.E."/>
            <person name="Dubert J."/>
        </authorList>
    </citation>
    <scope>NUCLEOTIDE SEQUENCE</scope>
    <source>
        <strain evidence="1">3454</strain>
    </source>
</reference>
<evidence type="ECO:0008006" key="5">
    <source>
        <dbReference type="Google" id="ProtNLM"/>
    </source>
</evidence>
<dbReference type="Proteomes" id="UP001150001">
    <property type="component" value="Unassembled WGS sequence"/>
</dbReference>
<keyword evidence="4" id="KW-1185">Reference proteome</keyword>
<evidence type="ECO:0000313" key="4">
    <source>
        <dbReference type="Proteomes" id="UP001150001"/>
    </source>
</evidence>
<sequence>MLPSEIKNLSPQCELHVIDIPEIDGNLEKLLDKFLVSICEGDSDSELSLVKLRLRNFFEDKRKNTKMGAIAEFFVHLYLQENGYKQEFLFFNLEEGSIKKGFDGFFSKNSETYLLESKSGSIQSKKISHKDKLKSAYSDLENYVSGKSEKGKNNPWKNAYNHASHADVGTKKSIRKKIKSLQDKFDLGDYSKVDDFNIIPCSTIFLDGAWDNGMTSEILVDYEFIAKFSGNTVKAVCVTKESIEIFFNYLDK</sequence>
<dbReference type="AlphaFoldDB" id="A0A178JDH3"/>
<dbReference type="EMBL" id="JAPFIT010000037">
    <property type="protein sequence ID" value="MDC5743619.1"/>
    <property type="molecule type" value="Genomic_DNA"/>
</dbReference>
<accession>A0A178JDH3</accession>
<dbReference type="RefSeq" id="WP_084656760.1">
    <property type="nucleotide sequence ID" value="NZ_JAPFIM010000028.1"/>
</dbReference>
<name>A0A178JDH3_9VIBR</name>
<reference evidence="2 3" key="1">
    <citation type="submission" date="2016-03" db="EMBL/GenBank/DDBJ databases">
        <title>Draft genome sequence of the Vibrio tubiashii subs. europaeus.</title>
        <authorList>
            <person name="Spinard E."/>
            <person name="Dubert J."/>
            <person name="Nelson D.R."/>
            <person name="Barja J.L."/>
        </authorList>
    </citation>
    <scope>NUCLEOTIDE SEQUENCE [LARGE SCALE GENOMIC DNA]</scope>
    <source>
        <strain evidence="3">PP-638</strain>
        <strain evidence="2">PP2-638</strain>
    </source>
</reference>
<evidence type="ECO:0000313" key="1">
    <source>
        <dbReference type="EMBL" id="MDC5743619.1"/>
    </source>
</evidence>
<gene>
    <name evidence="2" type="ORF">AZ468_11265</name>
    <name evidence="1" type="ORF">OPW20_26600</name>
</gene>
<protein>
    <recommendedName>
        <fullName evidence="5">Anti-bacteriophage protein A/HamA C-terminal domain-containing protein</fullName>
    </recommendedName>
</protein>
<proteinExistence type="predicted"/>
<evidence type="ECO:0000313" key="3">
    <source>
        <dbReference type="Proteomes" id="UP000094761"/>
    </source>
</evidence>
<dbReference type="OrthoDB" id="5115021at2"/>
<dbReference type="EMBL" id="LUAX01000002">
    <property type="protein sequence ID" value="OAM99518.1"/>
    <property type="molecule type" value="Genomic_DNA"/>
</dbReference>